<proteinExistence type="predicted"/>
<dbReference type="InterPro" id="IPR011658">
    <property type="entry name" value="PA14_dom"/>
</dbReference>
<evidence type="ECO:0000256" key="1">
    <source>
        <dbReference type="ARBA" id="ARBA00022729"/>
    </source>
</evidence>
<protein>
    <recommendedName>
        <fullName evidence="2">PA14 domain-containing protein</fullName>
    </recommendedName>
</protein>
<dbReference type="PANTHER" id="PTHR46769">
    <property type="entry name" value="POLYCYSTIC KIDNEY AND HEPATIC DISEASE 1 (AUTOSOMAL RECESSIVE)-LIKE 1"/>
    <property type="match status" value="1"/>
</dbReference>
<dbReference type="Proteomes" id="UP000005408">
    <property type="component" value="Unassembled WGS sequence"/>
</dbReference>
<reference evidence="3" key="1">
    <citation type="submission" date="2022-08" db="UniProtKB">
        <authorList>
            <consortium name="EnsemblMetazoa"/>
        </authorList>
    </citation>
    <scope>IDENTIFICATION</scope>
    <source>
        <strain evidence="3">05x7-T-G4-1.051#20</strain>
    </source>
</reference>
<organism evidence="3 4">
    <name type="scientific">Magallana gigas</name>
    <name type="common">Pacific oyster</name>
    <name type="synonym">Crassostrea gigas</name>
    <dbReference type="NCBI Taxonomy" id="29159"/>
    <lineage>
        <taxon>Eukaryota</taxon>
        <taxon>Metazoa</taxon>
        <taxon>Spiralia</taxon>
        <taxon>Lophotrochozoa</taxon>
        <taxon>Mollusca</taxon>
        <taxon>Bivalvia</taxon>
        <taxon>Autobranchia</taxon>
        <taxon>Pteriomorphia</taxon>
        <taxon>Ostreida</taxon>
        <taxon>Ostreoidea</taxon>
        <taxon>Ostreidae</taxon>
        <taxon>Magallana</taxon>
    </lineage>
</organism>
<dbReference type="SUPFAM" id="SSF56988">
    <property type="entry name" value="Anthrax protective antigen"/>
    <property type="match status" value="1"/>
</dbReference>
<evidence type="ECO:0000313" key="4">
    <source>
        <dbReference type="Proteomes" id="UP000005408"/>
    </source>
</evidence>
<dbReference type="PROSITE" id="PS51820">
    <property type="entry name" value="PA14"/>
    <property type="match status" value="1"/>
</dbReference>
<dbReference type="PANTHER" id="PTHR46769:SF2">
    <property type="entry name" value="FIBROCYSTIN-L ISOFORM 2 PRECURSOR-RELATED"/>
    <property type="match status" value="1"/>
</dbReference>
<dbReference type="Gene3D" id="2.60.120.1560">
    <property type="match status" value="1"/>
</dbReference>
<dbReference type="InterPro" id="IPR052387">
    <property type="entry name" value="Fibrocystin"/>
</dbReference>
<evidence type="ECO:0000313" key="3">
    <source>
        <dbReference type="EnsemblMetazoa" id="G26108.1:cds"/>
    </source>
</evidence>
<feature type="domain" description="PA14" evidence="2">
    <location>
        <begin position="1"/>
        <end position="110"/>
    </location>
</feature>
<keyword evidence="4" id="KW-1185">Reference proteome</keyword>
<sequence>MDNYVSRARGYFIPPYSGNYSFMVKADDGASLYLSNSENPNDKTKIAFVKSNTKSYSKYPEQKSQRIDLTANNKYYLEILHRENSGEAFAKVAAHLYNTKLTNESIPAAKQENQKISVSSSIVREKQTITLSGFSTRTSVDEVQVVDLTENSGGFSDATFRLGLDKVYTTLLTTSTSETDIGNALLQLPCLPFLGISNSDRLPLKPTELVMYLILQYKTYPGSNGETLGISVT</sequence>
<keyword evidence="1" id="KW-0732">Signal</keyword>
<name>A0A8W8L2U2_MAGGI</name>
<dbReference type="InterPro" id="IPR037524">
    <property type="entry name" value="PA14/GLEYA"/>
</dbReference>
<accession>A0A8W8L2U2</accession>
<evidence type="ECO:0000259" key="2">
    <source>
        <dbReference type="PROSITE" id="PS51820"/>
    </source>
</evidence>
<dbReference type="AlphaFoldDB" id="A0A8W8L2U2"/>
<dbReference type="Pfam" id="PF07691">
    <property type="entry name" value="PA14"/>
    <property type="match status" value="1"/>
</dbReference>
<dbReference type="EnsemblMetazoa" id="G26108.1">
    <property type="protein sequence ID" value="G26108.1:cds"/>
    <property type="gene ID" value="G26108"/>
</dbReference>